<gene>
    <name evidence="2" type="ORF">MFLAVUS_004430</name>
</gene>
<dbReference type="InterPro" id="IPR036047">
    <property type="entry name" value="F-box-like_dom_sf"/>
</dbReference>
<dbReference type="Pfam" id="PF25499">
    <property type="entry name" value="Beta-prop_pof12"/>
    <property type="match status" value="1"/>
</dbReference>
<dbReference type="SMART" id="SM00256">
    <property type="entry name" value="FBOX"/>
    <property type="match status" value="1"/>
</dbReference>
<evidence type="ECO:0000313" key="3">
    <source>
        <dbReference type="Proteomes" id="UP001473302"/>
    </source>
</evidence>
<dbReference type="Proteomes" id="UP001473302">
    <property type="component" value="Unassembled WGS sequence"/>
</dbReference>
<dbReference type="Gene3D" id="2.130.10.10">
    <property type="entry name" value="YVTN repeat-like/Quinoprotein amine dehydrogenase"/>
    <property type="match status" value="1"/>
</dbReference>
<dbReference type="SUPFAM" id="SSF81383">
    <property type="entry name" value="F-box domain"/>
    <property type="match status" value="1"/>
</dbReference>
<dbReference type="PROSITE" id="PS50181">
    <property type="entry name" value="FBOX"/>
    <property type="match status" value="1"/>
</dbReference>
<proteinExistence type="predicted"/>
<dbReference type="InterPro" id="IPR015943">
    <property type="entry name" value="WD40/YVTN_repeat-like_dom_sf"/>
</dbReference>
<comment type="caution">
    <text evidence="2">The sequence shown here is derived from an EMBL/GenBank/DDBJ whole genome shotgun (WGS) entry which is preliminary data.</text>
</comment>
<evidence type="ECO:0000313" key="2">
    <source>
        <dbReference type="EMBL" id="GAA5811001.1"/>
    </source>
</evidence>
<dbReference type="SUPFAM" id="SSF50978">
    <property type="entry name" value="WD40 repeat-like"/>
    <property type="match status" value="1"/>
</dbReference>
<reference evidence="2 3" key="1">
    <citation type="submission" date="2024-04" db="EMBL/GenBank/DDBJ databases">
        <title>genome sequences of Mucor flavus KT1a and Helicostylum pulchrum KT1b strains isolated from the surface of a dry-aged beef.</title>
        <authorList>
            <person name="Toyotome T."/>
            <person name="Hosono M."/>
            <person name="Torimaru M."/>
            <person name="Fukuda K."/>
            <person name="Mikami N."/>
        </authorList>
    </citation>
    <scope>NUCLEOTIDE SEQUENCE [LARGE SCALE GENOMIC DNA]</scope>
    <source>
        <strain evidence="2 3">KT1a</strain>
    </source>
</reference>
<dbReference type="EMBL" id="BAABUK010000008">
    <property type="protein sequence ID" value="GAA5811001.1"/>
    <property type="molecule type" value="Genomic_DNA"/>
</dbReference>
<dbReference type="InterPro" id="IPR001810">
    <property type="entry name" value="F-box_dom"/>
</dbReference>
<protein>
    <recommendedName>
        <fullName evidence="1">F-box domain-containing protein</fullName>
    </recommendedName>
</protein>
<sequence>MDSRKRPRLSKNNKKSEIRKDFVTTVFSKELVFNVFNFLSSKDLIQCAAVSMEWSRLANDEMLWKPLFYKRFRDPLLLEDKKSKFHYHRRSSVTRYRGSWKAKYRVHQNWLLGNCYINDIENTFDVKDDALLGHHQLQFFHDVVFVVQSNSSVINVWKYVEDKSSLEFSLESTESCSNNGHITLLKFIEGPNSNLVAGYSNGGFTVWEVSGSCFEELSVKENISYRPSDITIHDKVTAIALEYPMIVICTESMRLSAFYINAHLSLEMVHRLHNPIDCSSIVIDIKKCIPKMNEKRQSSCKEDVWQAIICFGMFGGGGLVASVGIQELKLSKNRLLSSRYGYALDYAFSNSTAASSEQITAMAYAPPFLITAHANNTMKQYLVRVNEHTLDICFKRKLYGHTFKVDALAIDAPRRKLVSGDRSGIRVWDLAKHGECQVVLGAHKDQSSMTELPRLRMSTLGFDEDKIIAVIHTLDRSFVRLWSFNSLK</sequence>
<dbReference type="Pfam" id="PF12937">
    <property type="entry name" value="F-box-like"/>
    <property type="match status" value="1"/>
</dbReference>
<organism evidence="2 3">
    <name type="scientific">Mucor flavus</name>
    <dbReference type="NCBI Taxonomy" id="439312"/>
    <lineage>
        <taxon>Eukaryota</taxon>
        <taxon>Fungi</taxon>
        <taxon>Fungi incertae sedis</taxon>
        <taxon>Mucoromycota</taxon>
        <taxon>Mucoromycotina</taxon>
        <taxon>Mucoromycetes</taxon>
        <taxon>Mucorales</taxon>
        <taxon>Mucorineae</taxon>
        <taxon>Mucoraceae</taxon>
        <taxon>Mucor</taxon>
    </lineage>
</organism>
<feature type="domain" description="F-box" evidence="1">
    <location>
        <begin position="21"/>
        <end position="67"/>
    </location>
</feature>
<evidence type="ECO:0000259" key="1">
    <source>
        <dbReference type="PROSITE" id="PS50181"/>
    </source>
</evidence>
<dbReference type="InterPro" id="IPR036322">
    <property type="entry name" value="WD40_repeat_dom_sf"/>
</dbReference>
<name>A0ABP9YVV2_9FUNG</name>
<dbReference type="Gene3D" id="1.20.1280.50">
    <property type="match status" value="1"/>
</dbReference>
<keyword evidence="3" id="KW-1185">Reference proteome</keyword>
<accession>A0ABP9YVV2</accession>